<proteinExistence type="inferred from homology"/>
<accession>A0A8T0DXK4</accession>
<evidence type="ECO:0000256" key="3">
    <source>
        <dbReference type="ARBA" id="ARBA00022614"/>
    </source>
</evidence>
<comment type="caution">
    <text evidence="14">The sequence shown here is derived from an EMBL/GenBank/DDBJ whole genome shotgun (WGS) entry which is preliminary data.</text>
</comment>
<evidence type="ECO:0000313" key="14">
    <source>
        <dbReference type="EMBL" id="KAF8571878.1"/>
    </source>
</evidence>
<dbReference type="EMBL" id="JTDF01000275">
    <property type="protein sequence ID" value="KAF8571878.1"/>
    <property type="molecule type" value="Genomic_DNA"/>
</dbReference>
<dbReference type="InterPro" id="IPR025875">
    <property type="entry name" value="Leu-rich_rpt_4"/>
</dbReference>
<keyword evidence="4" id="KW-0132">Cell division</keyword>
<dbReference type="SUPFAM" id="SSF52058">
    <property type="entry name" value="L domain-like"/>
    <property type="match status" value="1"/>
</dbReference>
<keyword evidence="3" id="KW-0433">Leucine-rich repeat</keyword>
<evidence type="ECO:0000256" key="7">
    <source>
        <dbReference type="ARBA" id="ARBA00023054"/>
    </source>
</evidence>
<feature type="compositionally biased region" description="Polar residues" evidence="13">
    <location>
        <begin position="416"/>
        <end position="425"/>
    </location>
</feature>
<evidence type="ECO:0000256" key="6">
    <source>
        <dbReference type="ARBA" id="ARBA00022776"/>
    </source>
</evidence>
<evidence type="ECO:0000256" key="11">
    <source>
        <dbReference type="ARBA" id="ARBA00061329"/>
    </source>
</evidence>
<keyword evidence="8" id="KW-0206">Cytoskeleton</keyword>
<dbReference type="PROSITE" id="PS51450">
    <property type="entry name" value="LRR"/>
    <property type="match status" value="4"/>
</dbReference>
<keyword evidence="2" id="KW-0963">Cytoplasm</keyword>
<comment type="similarity">
    <text evidence="11">Belongs to the LRRCC1 family.</text>
</comment>
<comment type="function">
    <text evidence="10">Required for the organization of the mitotic spindle. Maintains the structural integrity of centrosomes during mitosis.</text>
</comment>
<evidence type="ECO:0000256" key="2">
    <source>
        <dbReference type="ARBA" id="ARBA00022490"/>
    </source>
</evidence>
<protein>
    <recommendedName>
        <fullName evidence="12">Leucine-rich repeat and coiled-coil domain-containing protein 1</fullName>
    </recommendedName>
</protein>
<keyword evidence="15" id="KW-1185">Reference proteome</keyword>
<organism evidence="14 15">
    <name type="scientific">Paragonimus westermani</name>
    <dbReference type="NCBI Taxonomy" id="34504"/>
    <lineage>
        <taxon>Eukaryota</taxon>
        <taxon>Metazoa</taxon>
        <taxon>Spiralia</taxon>
        <taxon>Lophotrochozoa</taxon>
        <taxon>Platyhelminthes</taxon>
        <taxon>Trematoda</taxon>
        <taxon>Digenea</taxon>
        <taxon>Plagiorchiida</taxon>
        <taxon>Troglotremata</taxon>
        <taxon>Troglotrematidae</taxon>
        <taxon>Paragonimus</taxon>
    </lineage>
</organism>
<sequence length="431" mass="48007">MTSLNEVDLIDFSINSIIPLNISESVISVNLHHNVIKEINGLANAHNLMHLDLSSNLIEKIDGLDSLRNLRTLNLSSNRITFVGGLKFLHSLVRLDLSFNAIENLEGLKELNGPNVNLTVLHLQGNRIRYLEHLLECTFGLKNLRQLTLMNAEVDANNPLCKMKDYRAAVLDGLPQLAILDNLDRQNRPIQVDVLADIPELTNFLDCISTNSLSEINDLERTLQERYIADARNELVRHNNTVHCAAGLTHLIQQGSHNVHHEMGESGNNHQQCSLSSVTERRLASLENQLSSLVALQMMRLSQPEGVDKVALSLNTVDPEKMDECDTPEEVHTEKKQRRQACAEAVSRRIVAKHANTTVRKQDEAKQLSTSHKQPQSSPSASRSPTIHGAELDVARPQQLFDTEEHPPGAPKKPQGSRTTTSKQLSPVHPT</sequence>
<evidence type="ECO:0000256" key="9">
    <source>
        <dbReference type="ARBA" id="ARBA00023306"/>
    </source>
</evidence>
<dbReference type="InterPro" id="IPR003591">
    <property type="entry name" value="Leu-rich_rpt_typical-subtyp"/>
</dbReference>
<evidence type="ECO:0000256" key="8">
    <source>
        <dbReference type="ARBA" id="ARBA00023212"/>
    </source>
</evidence>
<evidence type="ECO:0000256" key="10">
    <source>
        <dbReference type="ARBA" id="ARBA00054059"/>
    </source>
</evidence>
<evidence type="ECO:0000256" key="13">
    <source>
        <dbReference type="SAM" id="MobiDB-lite"/>
    </source>
</evidence>
<evidence type="ECO:0000313" key="15">
    <source>
        <dbReference type="Proteomes" id="UP000699462"/>
    </source>
</evidence>
<reference evidence="14 15" key="1">
    <citation type="submission" date="2019-07" db="EMBL/GenBank/DDBJ databases">
        <title>Annotation for the trematode Paragonimus westermani.</title>
        <authorList>
            <person name="Choi Y.-J."/>
        </authorList>
    </citation>
    <scope>NUCLEOTIDE SEQUENCE [LARGE SCALE GENOMIC DNA]</scope>
    <source>
        <strain evidence="14">180907_Pwestermani</strain>
    </source>
</reference>
<feature type="region of interest" description="Disordered" evidence="13">
    <location>
        <begin position="353"/>
        <end position="431"/>
    </location>
</feature>
<keyword evidence="7" id="KW-0175">Coiled coil</keyword>
<evidence type="ECO:0000256" key="4">
    <source>
        <dbReference type="ARBA" id="ARBA00022618"/>
    </source>
</evidence>
<dbReference type="GO" id="GO:0005814">
    <property type="term" value="C:centriole"/>
    <property type="evidence" value="ECO:0007669"/>
    <property type="project" value="UniProtKB-SubCell"/>
</dbReference>
<dbReference type="GO" id="GO:0005737">
    <property type="term" value="C:cytoplasm"/>
    <property type="evidence" value="ECO:0007669"/>
    <property type="project" value="TreeGrafter"/>
</dbReference>
<gene>
    <name evidence="14" type="ORF">P879_05535</name>
</gene>
<dbReference type="AlphaFoldDB" id="A0A8T0DXK4"/>
<evidence type="ECO:0000256" key="1">
    <source>
        <dbReference type="ARBA" id="ARBA00004114"/>
    </source>
</evidence>
<dbReference type="Gene3D" id="3.80.10.10">
    <property type="entry name" value="Ribonuclease Inhibitor"/>
    <property type="match status" value="2"/>
</dbReference>
<dbReference type="SMART" id="SM00369">
    <property type="entry name" value="LRR_TYP"/>
    <property type="match status" value="3"/>
</dbReference>
<dbReference type="OrthoDB" id="7451790at2759"/>
<dbReference type="PANTHER" id="PTHR15454">
    <property type="entry name" value="NISCHARIN RELATED"/>
    <property type="match status" value="1"/>
</dbReference>
<dbReference type="Proteomes" id="UP000699462">
    <property type="component" value="Unassembled WGS sequence"/>
</dbReference>
<dbReference type="InterPro" id="IPR001611">
    <property type="entry name" value="Leu-rich_rpt"/>
</dbReference>
<dbReference type="PANTHER" id="PTHR15454:SF34">
    <property type="entry name" value="LEUCINE-RICH REPEAT AND COILED-COIL DOMAIN-CONTAINING PROTEIN 1"/>
    <property type="match status" value="1"/>
</dbReference>
<name>A0A8T0DXK4_9TREM</name>
<dbReference type="GO" id="GO:0051301">
    <property type="term" value="P:cell division"/>
    <property type="evidence" value="ECO:0007669"/>
    <property type="project" value="UniProtKB-KW"/>
</dbReference>
<keyword evidence="9" id="KW-0131">Cell cycle</keyword>
<evidence type="ECO:0000256" key="5">
    <source>
        <dbReference type="ARBA" id="ARBA00022737"/>
    </source>
</evidence>
<keyword evidence="5" id="KW-0677">Repeat</keyword>
<dbReference type="InterPro" id="IPR032675">
    <property type="entry name" value="LRR_dom_sf"/>
</dbReference>
<evidence type="ECO:0000256" key="12">
    <source>
        <dbReference type="ARBA" id="ARBA00067351"/>
    </source>
</evidence>
<dbReference type="FunFam" id="3.80.10.10:FF:000148">
    <property type="entry name" value="Leucine rich repeat and coiled-coil centrosomal protein 1"/>
    <property type="match status" value="1"/>
</dbReference>
<comment type="subcellular location">
    <subcellularLocation>
        <location evidence="1">Cytoplasm</location>
        <location evidence="1">Cytoskeleton</location>
        <location evidence="1">Microtubule organizing center</location>
        <location evidence="1">Centrosome</location>
        <location evidence="1">Centriole</location>
    </subcellularLocation>
</comment>
<dbReference type="SMART" id="SM00365">
    <property type="entry name" value="LRR_SD22"/>
    <property type="match status" value="4"/>
</dbReference>
<feature type="compositionally biased region" description="Low complexity" evidence="13">
    <location>
        <begin position="374"/>
        <end position="385"/>
    </location>
</feature>
<keyword evidence="6" id="KW-0498">Mitosis</keyword>
<dbReference type="Pfam" id="PF12799">
    <property type="entry name" value="LRR_4"/>
    <property type="match status" value="1"/>
</dbReference>